<evidence type="ECO:0000256" key="3">
    <source>
        <dbReference type="ARBA" id="ARBA00022695"/>
    </source>
</evidence>
<dbReference type="AlphaFoldDB" id="A0A810B265"/>
<gene>
    <name evidence="11" type="ORF">XF5B_87050</name>
    <name evidence="12" type="ORF">XF6B_86800</name>
</gene>
<evidence type="ECO:0000256" key="2">
    <source>
        <dbReference type="ARBA" id="ARBA00022679"/>
    </source>
</evidence>
<sequence length="474" mass="52666">MEDVVESENLKAALAQVKRNKGAAGVDGMTVGELSAHLKEHWPAIRAQLLDGTYKPQPVRRVEIPKASGGLRPLGIPTVLDRLIQQAVMQVLQADWDRTFAETSFGFRPGRSAHRAVERAQAYIAAGHSIVVDIDLEKFFDRVNHDILMGLVAKRVADKRILKLIRAFLNAGVLEGGLVSPTEEGTPQGGPLSPLLSNLMLDVLDKELEKRGHRFVRYADDCNIYVRSQRAGERVLAGVERFLEKRLKLKINKAKSAVAKPSVRKFLGFSFTGGQEPRRRIAPQALARFKAKVRELTRRTRGRCLVQIAKELSTYLIGWHGYFGFCQTPSVLRVLDQWIRRRLRAVAWKQWKYGPARFASCDAAASAGIWRRKPPAAHVALGGSRTAPRSPLLCQTASLPHSAWLPSRHGDPHNPLNRRIRTRMSGGVGGAEPRGFPLSRFQGVRKSATARHFGLAVEIELADAKRALQKSRAN</sequence>
<feature type="domain" description="Reverse transcriptase" evidence="10">
    <location>
        <begin position="45"/>
        <end position="271"/>
    </location>
</feature>
<reference evidence="11" key="1">
    <citation type="submission" date="2020-05" db="EMBL/GenBank/DDBJ databases">
        <title>Complete genome sequence of Bradyrhizobium diazoefficiens XF5 isolated from soybean nodule.</title>
        <authorList>
            <person name="Noda R."/>
            <person name="Kakizaki K."/>
            <person name="Minamisawa K."/>
        </authorList>
    </citation>
    <scope>NUCLEOTIDE SEQUENCE</scope>
    <source>
        <strain evidence="11">XF5</strain>
    </source>
</reference>
<evidence type="ECO:0000256" key="1">
    <source>
        <dbReference type="ARBA" id="ARBA00012493"/>
    </source>
</evidence>
<proteinExistence type="inferred from homology"/>
<dbReference type="GO" id="GO:0046872">
    <property type="term" value="F:metal ion binding"/>
    <property type="evidence" value="ECO:0007669"/>
    <property type="project" value="UniProtKB-KW"/>
</dbReference>
<evidence type="ECO:0000256" key="4">
    <source>
        <dbReference type="ARBA" id="ARBA00022723"/>
    </source>
</evidence>
<evidence type="ECO:0000256" key="7">
    <source>
        <dbReference type="ARBA" id="ARBA00023118"/>
    </source>
</evidence>
<keyword evidence="4" id="KW-0479">Metal-binding</keyword>
<dbReference type="EMBL" id="AP023096">
    <property type="protein sequence ID" value="BCE69881.1"/>
    <property type="molecule type" value="Genomic_DNA"/>
</dbReference>
<evidence type="ECO:0000256" key="6">
    <source>
        <dbReference type="ARBA" id="ARBA00022918"/>
    </source>
</evidence>
<protein>
    <recommendedName>
        <fullName evidence="1">RNA-directed DNA polymerase</fullName>
        <ecNumber evidence="1">2.7.7.49</ecNumber>
    </recommendedName>
</protein>
<keyword evidence="6 12" id="KW-0695">RNA-directed DNA polymerase</keyword>
<dbReference type="PRINTS" id="PR00866">
    <property type="entry name" value="RNADNAPOLMS"/>
</dbReference>
<keyword evidence="7" id="KW-0051">Antiviral defense</keyword>
<dbReference type="GO" id="GO:0003964">
    <property type="term" value="F:RNA-directed DNA polymerase activity"/>
    <property type="evidence" value="ECO:0007669"/>
    <property type="project" value="UniProtKB-KW"/>
</dbReference>
<dbReference type="GO" id="GO:0051607">
    <property type="term" value="P:defense response to virus"/>
    <property type="evidence" value="ECO:0007669"/>
    <property type="project" value="UniProtKB-KW"/>
</dbReference>
<evidence type="ECO:0000256" key="9">
    <source>
        <dbReference type="ARBA" id="ARBA00048173"/>
    </source>
</evidence>
<dbReference type="InterPro" id="IPR043502">
    <property type="entry name" value="DNA/RNA_pol_sf"/>
</dbReference>
<dbReference type="Gene3D" id="3.30.70.270">
    <property type="match status" value="1"/>
</dbReference>
<dbReference type="CDD" id="cd01651">
    <property type="entry name" value="RT_G2_intron"/>
    <property type="match status" value="1"/>
</dbReference>
<dbReference type="InterPro" id="IPR043128">
    <property type="entry name" value="Rev_trsase/Diguanyl_cyclase"/>
</dbReference>
<dbReference type="PANTHER" id="PTHR34047:SF8">
    <property type="entry name" value="PROTEIN YKFC"/>
    <property type="match status" value="1"/>
</dbReference>
<evidence type="ECO:0000259" key="10">
    <source>
        <dbReference type="PROSITE" id="PS50878"/>
    </source>
</evidence>
<dbReference type="PROSITE" id="PS50878">
    <property type="entry name" value="RT_POL"/>
    <property type="match status" value="1"/>
</dbReference>
<dbReference type="Pfam" id="PF08388">
    <property type="entry name" value="GIIM"/>
    <property type="match status" value="1"/>
</dbReference>
<dbReference type="InterPro" id="IPR000477">
    <property type="entry name" value="RT_dom"/>
</dbReference>
<dbReference type="EC" id="2.7.7.49" evidence="1"/>
<keyword evidence="2" id="KW-0808">Transferase</keyword>
<evidence type="ECO:0000313" key="12">
    <source>
        <dbReference type="EMBL" id="BCE69881.1"/>
    </source>
</evidence>
<dbReference type="SUPFAM" id="SSF56672">
    <property type="entry name" value="DNA/RNA polymerases"/>
    <property type="match status" value="1"/>
</dbReference>
<evidence type="ECO:0000256" key="5">
    <source>
        <dbReference type="ARBA" id="ARBA00022842"/>
    </source>
</evidence>
<dbReference type="GO" id="GO:0003723">
    <property type="term" value="F:RNA binding"/>
    <property type="evidence" value="ECO:0007669"/>
    <property type="project" value="InterPro"/>
</dbReference>
<reference evidence="12" key="2">
    <citation type="submission" date="2020-05" db="EMBL/GenBank/DDBJ databases">
        <title>Complete genome sequence of Bradyrhizobium diazoefficiens XF6 isolated from soybean nodule.</title>
        <authorList>
            <person name="Noda R."/>
            <person name="Kakizaki K."/>
            <person name="Minamisawa K."/>
        </authorList>
    </citation>
    <scope>NUCLEOTIDE SEQUENCE</scope>
    <source>
        <strain evidence="12">XF6</strain>
    </source>
</reference>
<accession>A0A810B265</accession>
<evidence type="ECO:0000256" key="8">
    <source>
        <dbReference type="ARBA" id="ARBA00034120"/>
    </source>
</evidence>
<dbReference type="Pfam" id="PF00078">
    <property type="entry name" value="RVT_1"/>
    <property type="match status" value="1"/>
</dbReference>
<name>A0A810B265_9BRAD</name>
<dbReference type="InterPro" id="IPR000123">
    <property type="entry name" value="Reverse_transcriptase_msDNA"/>
</dbReference>
<comment type="similarity">
    <text evidence="8">Belongs to the bacterial reverse transcriptase family.</text>
</comment>
<dbReference type="PANTHER" id="PTHR34047">
    <property type="entry name" value="NUCLEAR INTRON MATURASE 1, MITOCHONDRIAL-RELATED"/>
    <property type="match status" value="1"/>
</dbReference>
<comment type="catalytic activity">
    <reaction evidence="9">
        <text>DNA(n) + a 2'-deoxyribonucleoside 5'-triphosphate = DNA(n+1) + diphosphate</text>
        <dbReference type="Rhea" id="RHEA:22508"/>
        <dbReference type="Rhea" id="RHEA-COMP:17339"/>
        <dbReference type="Rhea" id="RHEA-COMP:17340"/>
        <dbReference type="ChEBI" id="CHEBI:33019"/>
        <dbReference type="ChEBI" id="CHEBI:61560"/>
        <dbReference type="ChEBI" id="CHEBI:173112"/>
        <dbReference type="EC" id="2.7.7.49"/>
    </reaction>
</comment>
<keyword evidence="5" id="KW-0460">Magnesium</keyword>
<dbReference type="InterPro" id="IPR013597">
    <property type="entry name" value="Mat_intron_G2"/>
</dbReference>
<dbReference type="InterPro" id="IPR051083">
    <property type="entry name" value="GrpII_Intron_Splice-Mob/Def"/>
</dbReference>
<dbReference type="EMBL" id="AP023095">
    <property type="protein sequence ID" value="BCE61193.1"/>
    <property type="molecule type" value="Genomic_DNA"/>
</dbReference>
<keyword evidence="3" id="KW-0548">Nucleotidyltransferase</keyword>
<organism evidence="12">
    <name type="scientific">Bradyrhizobium diazoefficiens</name>
    <dbReference type="NCBI Taxonomy" id="1355477"/>
    <lineage>
        <taxon>Bacteria</taxon>
        <taxon>Pseudomonadati</taxon>
        <taxon>Pseudomonadota</taxon>
        <taxon>Alphaproteobacteria</taxon>
        <taxon>Hyphomicrobiales</taxon>
        <taxon>Nitrobacteraceae</taxon>
        <taxon>Bradyrhizobium</taxon>
    </lineage>
</organism>
<evidence type="ECO:0000313" key="11">
    <source>
        <dbReference type="EMBL" id="BCE61193.1"/>
    </source>
</evidence>
<dbReference type="InterPro" id="IPR030931">
    <property type="entry name" value="Group_II_RT_mat"/>
</dbReference>
<dbReference type="NCBIfam" id="TIGR04416">
    <property type="entry name" value="group_II_RT_mat"/>
    <property type="match status" value="1"/>
</dbReference>